<keyword evidence="2" id="KW-0560">Oxidoreductase</keyword>
<accession>A0ABR7YEN0</accession>
<dbReference type="InterPro" id="IPR036291">
    <property type="entry name" value="NAD(P)-bd_dom_sf"/>
</dbReference>
<gene>
    <name evidence="6" type="ORF">H8B04_09355</name>
</gene>
<dbReference type="InterPro" id="IPR001732">
    <property type="entry name" value="UDP-Glc/GDP-Man_DH_N"/>
</dbReference>
<keyword evidence="7" id="KW-1185">Reference proteome</keyword>
<evidence type="ECO:0000256" key="2">
    <source>
        <dbReference type="ARBA" id="ARBA00023002"/>
    </source>
</evidence>
<name>A0ABR7YEN0_9SPHI</name>
<evidence type="ECO:0000313" key="7">
    <source>
        <dbReference type="Proteomes" id="UP000651271"/>
    </source>
</evidence>
<dbReference type="InterPro" id="IPR036220">
    <property type="entry name" value="UDP-Glc/GDP-Man_DH_C_sf"/>
</dbReference>
<dbReference type="SMART" id="SM00984">
    <property type="entry name" value="UDPG_MGDP_dh_C"/>
    <property type="match status" value="1"/>
</dbReference>
<protein>
    <submittedName>
        <fullName evidence="6">Nucleotide sugar dehydrogenase</fullName>
    </submittedName>
</protein>
<evidence type="ECO:0000256" key="3">
    <source>
        <dbReference type="ARBA" id="ARBA00023027"/>
    </source>
</evidence>
<evidence type="ECO:0000313" key="6">
    <source>
        <dbReference type="EMBL" id="MBD1429777.1"/>
    </source>
</evidence>
<dbReference type="Gene3D" id="3.40.50.720">
    <property type="entry name" value="NAD(P)-binding Rossmann-like Domain"/>
    <property type="match status" value="2"/>
</dbReference>
<dbReference type="Proteomes" id="UP000651271">
    <property type="component" value="Unassembled WGS sequence"/>
</dbReference>
<dbReference type="SUPFAM" id="SSF52413">
    <property type="entry name" value="UDP-glucose/GDP-mannose dehydrogenase C-terminal domain"/>
    <property type="match status" value="1"/>
</dbReference>
<dbReference type="Pfam" id="PF03720">
    <property type="entry name" value="UDPG_MGDP_dh_C"/>
    <property type="match status" value="1"/>
</dbReference>
<feature type="domain" description="UDP-glucose/GDP-mannose dehydrogenase C-terminal" evidence="5">
    <location>
        <begin position="322"/>
        <end position="421"/>
    </location>
</feature>
<dbReference type="InterPro" id="IPR014027">
    <property type="entry name" value="UDP-Glc/GDP-Man_DH_C"/>
</dbReference>
<dbReference type="RefSeq" id="WP_190302185.1">
    <property type="nucleotide sequence ID" value="NZ_JACOIJ010000015.1"/>
</dbReference>
<dbReference type="PANTHER" id="PTHR43491:SF2">
    <property type="entry name" value="UDP-N-ACETYL-D-MANNOSAMINE DEHYDROGENASE"/>
    <property type="match status" value="1"/>
</dbReference>
<comment type="similarity">
    <text evidence="1 4">Belongs to the UDP-glucose/GDP-mannose dehydrogenase family.</text>
</comment>
<keyword evidence="3" id="KW-0520">NAD</keyword>
<dbReference type="EMBL" id="JACOIJ010000015">
    <property type="protein sequence ID" value="MBD1429777.1"/>
    <property type="molecule type" value="Genomic_DNA"/>
</dbReference>
<dbReference type="InterPro" id="IPR014026">
    <property type="entry name" value="UDP-Glc/GDP-Man_DH_dimer"/>
</dbReference>
<dbReference type="InterPro" id="IPR028359">
    <property type="entry name" value="UDP_ManNAc/GlcNAc_DH"/>
</dbReference>
<evidence type="ECO:0000256" key="1">
    <source>
        <dbReference type="ARBA" id="ARBA00006601"/>
    </source>
</evidence>
<dbReference type="InterPro" id="IPR008927">
    <property type="entry name" value="6-PGluconate_DH-like_C_sf"/>
</dbReference>
<organism evidence="6 7">
    <name type="scientific">Sphingobacterium litopenaei</name>
    <dbReference type="NCBI Taxonomy" id="2763500"/>
    <lineage>
        <taxon>Bacteria</taxon>
        <taxon>Pseudomonadati</taxon>
        <taxon>Bacteroidota</taxon>
        <taxon>Sphingobacteriia</taxon>
        <taxon>Sphingobacteriales</taxon>
        <taxon>Sphingobacteriaceae</taxon>
        <taxon>Sphingobacterium</taxon>
    </lineage>
</organism>
<dbReference type="PIRSF" id="PIRSF000124">
    <property type="entry name" value="UDPglc_GDPman_dh"/>
    <property type="match status" value="1"/>
</dbReference>
<sequence length="428" mass="47638">MRKIAVIGQGYVGLPLAIAFAYHFRVVGFDVDTQRVLELRKGVDKTLEANLDQLREVQELAKQSKDLGYSVTSSIKDLHDANVYIVTVPTPIDQFNAPDLSYILSASKIVGSVLKSQDMVIFESTVYPGCTEEDCVPILEKESGLVFNRDFFVGYSPERINPGDKVNTLENIVKVTSGSTPEIAEEIDSLYKTIIKAGTYKAESIKVAEAAKVIENAQRDLNISFVNELALIFDRMGIDTTQVLNAAGTKYNFIKYKPGLVGGHCISVDPYYLTHKASKLGYVPEVILSGRRVNNKMGAFVASKTIKLMLQKGINIKGANILILGFTFKENCPDIRNTSVINIYNELLEYETRPAVYDPWVDPVLAKNKYGIELQNSETLEKMRYDGIIIAVAHSCFLEFDLSKIRANKSVVFDCKAIYNPSEIDARL</sequence>
<dbReference type="InterPro" id="IPR017476">
    <property type="entry name" value="UDP-Glc/GDP-Man"/>
</dbReference>
<dbReference type="Pfam" id="PF00984">
    <property type="entry name" value="UDPG_MGDP_dh"/>
    <property type="match status" value="1"/>
</dbReference>
<dbReference type="SUPFAM" id="SSF51735">
    <property type="entry name" value="NAD(P)-binding Rossmann-fold domains"/>
    <property type="match status" value="1"/>
</dbReference>
<dbReference type="SUPFAM" id="SSF48179">
    <property type="entry name" value="6-phosphogluconate dehydrogenase C-terminal domain-like"/>
    <property type="match status" value="1"/>
</dbReference>
<reference evidence="6 7" key="1">
    <citation type="submission" date="2020-08" db="EMBL/GenBank/DDBJ databases">
        <title>Sphingobacterium sp. DN04309 isolated from aquaculture water.</title>
        <authorList>
            <person name="Zhang M."/>
        </authorList>
    </citation>
    <scope>NUCLEOTIDE SEQUENCE [LARGE SCALE GENOMIC DNA]</scope>
    <source>
        <strain evidence="6 7">DN04309</strain>
    </source>
</reference>
<dbReference type="PIRSF" id="PIRSF500136">
    <property type="entry name" value="UDP_ManNAc_DH"/>
    <property type="match status" value="1"/>
</dbReference>
<comment type="caution">
    <text evidence="6">The sequence shown here is derived from an EMBL/GenBank/DDBJ whole genome shotgun (WGS) entry which is preliminary data.</text>
</comment>
<proteinExistence type="inferred from homology"/>
<evidence type="ECO:0000259" key="5">
    <source>
        <dbReference type="SMART" id="SM00984"/>
    </source>
</evidence>
<evidence type="ECO:0000256" key="4">
    <source>
        <dbReference type="PIRNR" id="PIRNR000124"/>
    </source>
</evidence>
<dbReference type="NCBIfam" id="TIGR03026">
    <property type="entry name" value="NDP-sugDHase"/>
    <property type="match status" value="1"/>
</dbReference>
<dbReference type="Pfam" id="PF03721">
    <property type="entry name" value="UDPG_MGDP_dh_N"/>
    <property type="match status" value="1"/>
</dbReference>
<dbReference type="PANTHER" id="PTHR43491">
    <property type="entry name" value="UDP-N-ACETYL-D-MANNOSAMINE DEHYDROGENASE"/>
    <property type="match status" value="1"/>
</dbReference>